<dbReference type="Proteomes" id="UP000076512">
    <property type="component" value="Unassembled WGS sequence"/>
</dbReference>
<feature type="region of interest" description="Disordered" evidence="1">
    <location>
        <begin position="112"/>
        <end position="138"/>
    </location>
</feature>
<dbReference type="AlphaFoldDB" id="A0A164IPG4"/>
<evidence type="ECO:0000313" key="2">
    <source>
        <dbReference type="EMBL" id="KZM69630.1"/>
    </source>
</evidence>
<gene>
    <name evidence="2" type="ORF">AWN90_07570</name>
</gene>
<dbReference type="EMBL" id="LWGR01000019">
    <property type="protein sequence ID" value="KZM69630.1"/>
    <property type="molecule type" value="Genomic_DNA"/>
</dbReference>
<evidence type="ECO:0000256" key="1">
    <source>
        <dbReference type="SAM" id="MobiDB-lite"/>
    </source>
</evidence>
<proteinExistence type="predicted"/>
<sequence length="138" mass="15491">MRDDARAARDRKRKRPYLFDGTTPPTPIHEPDTVWQVLTLAALLDGQQMPAGRIRELFEALCGDGDVGERCPSVRCCEKRHTARRVSNGPPTLLAFLATVTQHLLDNQAAQAVAHEHQSTRPNPVVQHPLDQARRSLW</sequence>
<accession>A0A164IPG4</accession>
<comment type="caution">
    <text evidence="2">The sequence shown here is derived from an EMBL/GenBank/DDBJ whole genome shotgun (WGS) entry which is preliminary data.</text>
</comment>
<keyword evidence="3" id="KW-1185">Reference proteome</keyword>
<organism evidence="2 3">
    <name type="scientific">Nocardia terpenica</name>
    <dbReference type="NCBI Taxonomy" id="455432"/>
    <lineage>
        <taxon>Bacteria</taxon>
        <taxon>Bacillati</taxon>
        <taxon>Actinomycetota</taxon>
        <taxon>Actinomycetes</taxon>
        <taxon>Mycobacteriales</taxon>
        <taxon>Nocardiaceae</taxon>
        <taxon>Nocardia</taxon>
    </lineage>
</organism>
<reference evidence="2 3" key="1">
    <citation type="submission" date="2016-04" db="EMBL/GenBank/DDBJ databases">
        <authorList>
            <person name="Evans L.H."/>
            <person name="Alamgir A."/>
            <person name="Owens N."/>
            <person name="Weber N.D."/>
            <person name="Virtaneva K."/>
            <person name="Barbian K."/>
            <person name="Babar A."/>
            <person name="Rosenke K."/>
        </authorList>
    </citation>
    <scope>NUCLEOTIDE SEQUENCE [LARGE SCALE GENOMIC DNA]</scope>
    <source>
        <strain evidence="2 3">IFM 0406</strain>
    </source>
</reference>
<feature type="region of interest" description="Disordered" evidence="1">
    <location>
        <begin position="1"/>
        <end position="28"/>
    </location>
</feature>
<evidence type="ECO:0000313" key="3">
    <source>
        <dbReference type="Proteomes" id="UP000076512"/>
    </source>
</evidence>
<name>A0A164IPG4_9NOCA</name>
<protein>
    <submittedName>
        <fullName evidence="2">Uncharacterized protein</fullName>
    </submittedName>
</protein>